<gene>
    <name evidence="6" type="primary">hutC</name>
    <name evidence="7" type="ORF">KB893_000320</name>
    <name evidence="6" type="ORF">KB893_07610</name>
</gene>
<reference evidence="7 8" key="1">
    <citation type="journal article" date="2021" name="Microbiol. Resour. Announc.">
        <title>Draft Genome Sequence of Coralloluteibacterium stylophorae LMG 29479T.</title>
        <authorList>
            <person name="Karlyshev A.V."/>
            <person name="Kudryashova E.B."/>
            <person name="Ariskina E.V."/>
            <person name="Conroy A.P."/>
            <person name="Abidueva E.Y."/>
        </authorList>
    </citation>
    <scope>NUCLEOTIDE SEQUENCE [LARGE SCALE GENOMIC DNA]</scope>
    <source>
        <strain evidence="7 8">LMG 29479</strain>
    </source>
</reference>
<comment type="caution">
    <text evidence="6">The sequence shown here is derived from an EMBL/GenBank/DDBJ whole genome shotgun (WGS) entry which is preliminary data.</text>
</comment>
<sequence length="234" mass="25690">MHQRIRGDIEARIRSGEWPPGHRVPPEHALMARYGCSRMTVNKALSLLADAGAVVRRRGAGSFVATPHPHIESVALAIPDIAHEVASRGWRYGFRLVARRLRAPRRRDAQELELAGAGRLLALQGLHLADGRPIALEDRLVAVAAVPEAATATFDSEPPGSWLLQRVPWTRAEHRISAASADADAAALLEVEPGTACLVLERGTWRGEQAVTRVRQRFRGDAWDLVARFEPGLR</sequence>
<dbReference type="PROSITE" id="PS50949">
    <property type="entry name" value="HTH_GNTR"/>
    <property type="match status" value="1"/>
</dbReference>
<dbReference type="SUPFAM" id="SSF46785">
    <property type="entry name" value="Winged helix' DNA-binding domain"/>
    <property type="match status" value="1"/>
</dbReference>
<dbReference type="CDD" id="cd07377">
    <property type="entry name" value="WHTH_GntR"/>
    <property type="match status" value="1"/>
</dbReference>
<dbReference type="GO" id="GO:0003700">
    <property type="term" value="F:DNA-binding transcription factor activity"/>
    <property type="evidence" value="ECO:0007669"/>
    <property type="project" value="UniProtKB-UniRule"/>
</dbReference>
<accession>A0A8J7VUW7</accession>
<dbReference type="Gene3D" id="3.40.1410.10">
    <property type="entry name" value="Chorismate lyase-like"/>
    <property type="match status" value="1"/>
</dbReference>
<dbReference type="InterPro" id="IPR011663">
    <property type="entry name" value="UTRA"/>
</dbReference>
<dbReference type="PANTHER" id="PTHR44846:SF16">
    <property type="entry name" value="TRANSCRIPTIONAL REGULATOR PHNF-RELATED"/>
    <property type="match status" value="1"/>
</dbReference>
<dbReference type="SMART" id="SM00345">
    <property type="entry name" value="HTH_GNTR"/>
    <property type="match status" value="1"/>
</dbReference>
<dbReference type="Proteomes" id="UP000675747">
    <property type="component" value="Unassembled WGS sequence"/>
</dbReference>
<dbReference type="InterPro" id="IPR000524">
    <property type="entry name" value="Tscrpt_reg_HTH_GntR"/>
</dbReference>
<evidence type="ECO:0000256" key="3">
    <source>
        <dbReference type="ARBA" id="ARBA00023163"/>
    </source>
</evidence>
<dbReference type="EMBL" id="JAGQFT020000001">
    <property type="protein sequence ID" value="MBS7455580.1"/>
    <property type="molecule type" value="Genomic_DNA"/>
</dbReference>
<dbReference type="EMBL" id="JAGQFT010000048">
    <property type="protein sequence ID" value="MBR0562378.1"/>
    <property type="molecule type" value="Genomic_DNA"/>
</dbReference>
<dbReference type="AlphaFoldDB" id="A0A8J7VUW7"/>
<evidence type="ECO:0000313" key="8">
    <source>
        <dbReference type="Proteomes" id="UP000675747"/>
    </source>
</evidence>
<dbReference type="SMART" id="SM00866">
    <property type="entry name" value="UTRA"/>
    <property type="match status" value="1"/>
</dbReference>
<dbReference type="Pfam" id="PF07702">
    <property type="entry name" value="UTRA"/>
    <property type="match status" value="1"/>
</dbReference>
<evidence type="ECO:0000256" key="4">
    <source>
        <dbReference type="NCBIfam" id="TIGR02018"/>
    </source>
</evidence>
<protein>
    <recommendedName>
        <fullName evidence="4">Histidine utilization repressor</fullName>
    </recommendedName>
</protein>
<dbReference type="PANTHER" id="PTHR44846">
    <property type="entry name" value="MANNOSYL-D-GLYCERATE TRANSPORT/METABOLISM SYSTEM REPRESSOR MNGR-RELATED"/>
    <property type="match status" value="1"/>
</dbReference>
<dbReference type="GO" id="GO:0006547">
    <property type="term" value="P:L-histidine metabolic process"/>
    <property type="evidence" value="ECO:0007669"/>
    <property type="project" value="UniProtKB-UniRule"/>
</dbReference>
<organism evidence="6">
    <name type="scientific">Coralloluteibacterium stylophorae</name>
    <dbReference type="NCBI Taxonomy" id="1776034"/>
    <lineage>
        <taxon>Bacteria</taxon>
        <taxon>Pseudomonadati</taxon>
        <taxon>Pseudomonadota</taxon>
        <taxon>Gammaproteobacteria</taxon>
        <taxon>Lysobacterales</taxon>
        <taxon>Lysobacteraceae</taxon>
        <taxon>Coralloluteibacterium</taxon>
    </lineage>
</organism>
<dbReference type="PRINTS" id="PR00035">
    <property type="entry name" value="HTHGNTR"/>
</dbReference>
<evidence type="ECO:0000256" key="1">
    <source>
        <dbReference type="ARBA" id="ARBA00023015"/>
    </source>
</evidence>
<evidence type="ECO:0000313" key="7">
    <source>
        <dbReference type="EMBL" id="MBS7455580.1"/>
    </source>
</evidence>
<evidence type="ECO:0000313" key="6">
    <source>
        <dbReference type="EMBL" id="MBR0562378.1"/>
    </source>
</evidence>
<name>A0A8J7VUW7_9GAMM</name>
<dbReference type="InterPro" id="IPR036388">
    <property type="entry name" value="WH-like_DNA-bd_sf"/>
</dbReference>
<dbReference type="GO" id="GO:0045892">
    <property type="term" value="P:negative regulation of DNA-templated transcription"/>
    <property type="evidence" value="ECO:0007669"/>
    <property type="project" value="UniProtKB-UniRule"/>
</dbReference>
<keyword evidence="2" id="KW-0238">DNA-binding</keyword>
<keyword evidence="1" id="KW-0805">Transcription regulation</keyword>
<dbReference type="InterPro" id="IPR028978">
    <property type="entry name" value="Chorismate_lyase_/UTRA_dom_sf"/>
</dbReference>
<feature type="domain" description="HTH gntR-type" evidence="5">
    <location>
        <begin position="1"/>
        <end position="67"/>
    </location>
</feature>
<dbReference type="GO" id="GO:0003677">
    <property type="term" value="F:DNA binding"/>
    <property type="evidence" value="ECO:0007669"/>
    <property type="project" value="UniProtKB-UniRule"/>
</dbReference>
<dbReference type="FunFam" id="1.10.10.10:FF:000079">
    <property type="entry name" value="GntR family transcriptional regulator"/>
    <property type="match status" value="1"/>
</dbReference>
<dbReference type="NCBIfam" id="TIGR02018">
    <property type="entry name" value="his_ut_repres"/>
    <property type="match status" value="1"/>
</dbReference>
<dbReference type="SUPFAM" id="SSF64288">
    <property type="entry name" value="Chorismate lyase-like"/>
    <property type="match status" value="1"/>
</dbReference>
<dbReference type="Pfam" id="PF00392">
    <property type="entry name" value="GntR"/>
    <property type="match status" value="1"/>
</dbReference>
<keyword evidence="3" id="KW-0804">Transcription</keyword>
<dbReference type="InterPro" id="IPR050679">
    <property type="entry name" value="Bact_HTH_transcr_reg"/>
</dbReference>
<evidence type="ECO:0000256" key="2">
    <source>
        <dbReference type="ARBA" id="ARBA00023125"/>
    </source>
</evidence>
<evidence type="ECO:0000259" key="5">
    <source>
        <dbReference type="PROSITE" id="PS50949"/>
    </source>
</evidence>
<keyword evidence="8" id="KW-1185">Reference proteome</keyword>
<proteinExistence type="predicted"/>
<dbReference type="RefSeq" id="WP_211926333.1">
    <property type="nucleotide sequence ID" value="NZ_JAGQFT020000001.1"/>
</dbReference>
<dbReference type="InterPro" id="IPR036390">
    <property type="entry name" value="WH_DNA-bd_sf"/>
</dbReference>
<reference evidence="6" key="2">
    <citation type="submission" date="2021-04" db="EMBL/GenBank/DDBJ databases">
        <authorList>
            <person name="Karlyshev A.V."/>
        </authorList>
    </citation>
    <scope>NUCLEOTIDE SEQUENCE</scope>
    <source>
        <strain evidence="6">LMG 29479</strain>
    </source>
</reference>
<dbReference type="Gene3D" id="1.10.10.10">
    <property type="entry name" value="Winged helix-like DNA-binding domain superfamily/Winged helix DNA-binding domain"/>
    <property type="match status" value="1"/>
</dbReference>
<dbReference type="InterPro" id="IPR010248">
    <property type="entry name" value="His_ut_repres"/>
</dbReference>